<dbReference type="PANTHER" id="PTHR42878">
    <property type="entry name" value="TWO-COMPONENT HISTIDINE KINASE"/>
    <property type="match status" value="1"/>
</dbReference>
<dbReference type="SUPFAM" id="SSF55874">
    <property type="entry name" value="ATPase domain of HSP90 chaperone/DNA topoisomerase II/histidine kinase"/>
    <property type="match status" value="1"/>
</dbReference>
<keyword evidence="10" id="KW-0812">Transmembrane</keyword>
<feature type="transmembrane region" description="Helical" evidence="10">
    <location>
        <begin position="32"/>
        <end position="53"/>
    </location>
</feature>
<evidence type="ECO:0000256" key="8">
    <source>
        <dbReference type="ARBA" id="ARBA00023012"/>
    </source>
</evidence>
<evidence type="ECO:0000256" key="3">
    <source>
        <dbReference type="ARBA" id="ARBA00022553"/>
    </source>
</evidence>
<evidence type="ECO:0000256" key="2">
    <source>
        <dbReference type="ARBA" id="ARBA00012438"/>
    </source>
</evidence>
<dbReference type="PRINTS" id="PR00344">
    <property type="entry name" value="BCTRLSENSOR"/>
</dbReference>
<dbReference type="Gene3D" id="3.30.565.10">
    <property type="entry name" value="Histidine kinase-like ATPase, C-terminal domain"/>
    <property type="match status" value="1"/>
</dbReference>
<dbReference type="GO" id="GO:0000155">
    <property type="term" value="F:phosphorelay sensor kinase activity"/>
    <property type="evidence" value="ECO:0007669"/>
    <property type="project" value="InterPro"/>
</dbReference>
<feature type="transmembrane region" description="Helical" evidence="10">
    <location>
        <begin position="178"/>
        <end position="199"/>
    </location>
</feature>
<organism evidence="12 13">
    <name type="scientific">Spirosoma sordidisoli</name>
    <dbReference type="NCBI Taxonomy" id="2502893"/>
    <lineage>
        <taxon>Bacteria</taxon>
        <taxon>Pseudomonadati</taxon>
        <taxon>Bacteroidota</taxon>
        <taxon>Cytophagia</taxon>
        <taxon>Cytophagales</taxon>
        <taxon>Cytophagaceae</taxon>
        <taxon>Spirosoma</taxon>
    </lineage>
</organism>
<keyword evidence="5" id="KW-0547">Nucleotide-binding</keyword>
<comment type="catalytic activity">
    <reaction evidence="1">
        <text>ATP + protein L-histidine = ADP + protein N-phospho-L-histidine.</text>
        <dbReference type="EC" id="2.7.13.3"/>
    </reaction>
</comment>
<dbReference type="EC" id="2.7.13.3" evidence="2"/>
<evidence type="ECO:0000313" key="13">
    <source>
        <dbReference type="Proteomes" id="UP000290407"/>
    </source>
</evidence>
<dbReference type="PANTHER" id="PTHR42878:SF7">
    <property type="entry name" value="SENSOR HISTIDINE KINASE GLRK"/>
    <property type="match status" value="1"/>
</dbReference>
<feature type="transmembrane region" description="Helical" evidence="10">
    <location>
        <begin position="149"/>
        <end position="171"/>
    </location>
</feature>
<keyword evidence="8" id="KW-0902">Two-component regulatory system</keyword>
<dbReference type="InterPro" id="IPR003594">
    <property type="entry name" value="HATPase_dom"/>
</dbReference>
<dbReference type="GO" id="GO:0030295">
    <property type="term" value="F:protein kinase activator activity"/>
    <property type="evidence" value="ECO:0007669"/>
    <property type="project" value="TreeGrafter"/>
</dbReference>
<evidence type="ECO:0000256" key="10">
    <source>
        <dbReference type="SAM" id="Phobius"/>
    </source>
</evidence>
<dbReference type="InterPro" id="IPR050351">
    <property type="entry name" value="BphY/WalK/GraS-like"/>
</dbReference>
<dbReference type="SMART" id="SM00387">
    <property type="entry name" value="HATPase_c"/>
    <property type="match status" value="1"/>
</dbReference>
<protein>
    <recommendedName>
        <fullName evidence="2">histidine kinase</fullName>
        <ecNumber evidence="2">2.7.13.3</ecNumber>
    </recommendedName>
</protein>
<keyword evidence="4" id="KW-0808">Transferase</keyword>
<evidence type="ECO:0000259" key="11">
    <source>
        <dbReference type="PROSITE" id="PS50109"/>
    </source>
</evidence>
<dbReference type="GO" id="GO:0000156">
    <property type="term" value="F:phosphorelay response regulator activity"/>
    <property type="evidence" value="ECO:0007669"/>
    <property type="project" value="TreeGrafter"/>
</dbReference>
<dbReference type="InterPro" id="IPR004358">
    <property type="entry name" value="Sig_transdc_His_kin-like_C"/>
</dbReference>
<gene>
    <name evidence="12" type="ORF">EQG79_20170</name>
</gene>
<evidence type="ECO:0000256" key="5">
    <source>
        <dbReference type="ARBA" id="ARBA00022741"/>
    </source>
</evidence>
<evidence type="ECO:0000256" key="9">
    <source>
        <dbReference type="SAM" id="MobiDB-lite"/>
    </source>
</evidence>
<dbReference type="SMART" id="SM00388">
    <property type="entry name" value="HisKA"/>
    <property type="match status" value="1"/>
</dbReference>
<feature type="transmembrane region" description="Helical" evidence="10">
    <location>
        <begin position="127"/>
        <end position="143"/>
    </location>
</feature>
<evidence type="ECO:0000256" key="6">
    <source>
        <dbReference type="ARBA" id="ARBA00022777"/>
    </source>
</evidence>
<feature type="transmembrane region" description="Helical" evidence="10">
    <location>
        <begin position="211"/>
        <end position="234"/>
    </location>
</feature>
<keyword evidence="10" id="KW-0472">Membrane</keyword>
<dbReference type="Proteomes" id="UP000290407">
    <property type="component" value="Unassembled WGS sequence"/>
</dbReference>
<keyword evidence="13" id="KW-1185">Reference proteome</keyword>
<reference evidence="12 13" key="1">
    <citation type="submission" date="2019-01" db="EMBL/GenBank/DDBJ databases">
        <title>Spirosoma flava sp. nov., a propanil-degrading bacterium isolated from herbicide-contaminated soil.</title>
        <authorList>
            <person name="Zhang L."/>
            <person name="Jiang J.-D."/>
        </authorList>
    </citation>
    <scope>NUCLEOTIDE SEQUENCE [LARGE SCALE GENOMIC DNA]</scope>
    <source>
        <strain evidence="12 13">TY50</strain>
    </source>
</reference>
<keyword evidence="10" id="KW-1133">Transmembrane helix</keyword>
<dbReference type="Gene3D" id="1.10.287.130">
    <property type="match status" value="1"/>
</dbReference>
<evidence type="ECO:0000256" key="1">
    <source>
        <dbReference type="ARBA" id="ARBA00000085"/>
    </source>
</evidence>
<dbReference type="InterPro" id="IPR036097">
    <property type="entry name" value="HisK_dim/P_sf"/>
</dbReference>
<proteinExistence type="predicted"/>
<evidence type="ECO:0000256" key="4">
    <source>
        <dbReference type="ARBA" id="ARBA00022679"/>
    </source>
</evidence>
<dbReference type="GO" id="GO:0007234">
    <property type="term" value="P:osmosensory signaling via phosphorelay pathway"/>
    <property type="evidence" value="ECO:0007669"/>
    <property type="project" value="TreeGrafter"/>
</dbReference>
<feature type="region of interest" description="Disordered" evidence="9">
    <location>
        <begin position="511"/>
        <end position="530"/>
    </location>
</feature>
<dbReference type="InterPro" id="IPR003661">
    <property type="entry name" value="HisK_dim/P_dom"/>
</dbReference>
<dbReference type="InterPro" id="IPR005467">
    <property type="entry name" value="His_kinase_dom"/>
</dbReference>
<keyword evidence="7" id="KW-0067">ATP-binding</keyword>
<feature type="domain" description="Histidine kinase" evidence="11">
    <location>
        <begin position="293"/>
        <end position="507"/>
    </location>
</feature>
<dbReference type="Pfam" id="PF02518">
    <property type="entry name" value="HATPase_c"/>
    <property type="match status" value="1"/>
</dbReference>
<dbReference type="EMBL" id="SBLB01000005">
    <property type="protein sequence ID" value="RYC68662.1"/>
    <property type="molecule type" value="Genomic_DNA"/>
</dbReference>
<sequence length="530" mass="59241">MFTSSCLSDHLGPLALTNPAEQGFPIDVLANAAHAFSTGVACTLFLLFLFYSFLYRHDLLYQWFNVASTASVGFFTLSWYQLLRPDLFDQELYAVLLVVFEKMMIIGLAGTVYYLLNRSKIRRLKRLTAIGIVGTLVGLLAVWTKQQWLSSLCKGISSVILVDSFVMAFLAGRNQRDYSGYLVALALLGASMGSTLVVLKLSQQPSFTIFAPLPLSLMLANRFGGFFVLLFLLARHNYHTGRLLHLAQGELVTLSDEKRAILEQQNAWLEQQVAKRTTELNQSNQVKDRLFSIISHELRSPIASLKSMLMMMQQQNLSRVQFMALQARLSQHVDRLYGNLDNLLYWSLGQMNELRSRPAPHPIREVVNEVLGLLQEMAASKQVAFQVNVPIQNQVWADELQLRVILRNLVDNAIKFSKPSGIVTLSSYREGERCWICVQDTGQGMSMDQLATMFANAPSSTGTAGERGTGLGLRLSKELTERNQGQMIVYSEPGAGTLVKINLPAAQSLQNRTNRAGNEHTRQTPQVQVT</sequence>
<dbReference type="CDD" id="cd00082">
    <property type="entry name" value="HisKA"/>
    <property type="match status" value="1"/>
</dbReference>
<evidence type="ECO:0000256" key="7">
    <source>
        <dbReference type="ARBA" id="ARBA00022840"/>
    </source>
</evidence>
<dbReference type="AlphaFoldDB" id="A0A4Q2UJ83"/>
<name>A0A4Q2UJ83_9BACT</name>
<dbReference type="InterPro" id="IPR036890">
    <property type="entry name" value="HATPase_C_sf"/>
</dbReference>
<dbReference type="PROSITE" id="PS50109">
    <property type="entry name" value="HIS_KIN"/>
    <property type="match status" value="1"/>
</dbReference>
<dbReference type="GO" id="GO:0005524">
    <property type="term" value="F:ATP binding"/>
    <property type="evidence" value="ECO:0007669"/>
    <property type="project" value="UniProtKB-KW"/>
</dbReference>
<dbReference type="RefSeq" id="WP_129603489.1">
    <property type="nucleotide sequence ID" value="NZ_SBLB01000005.1"/>
</dbReference>
<accession>A0A4Q2UJ83</accession>
<keyword evidence="3" id="KW-0597">Phosphoprotein</keyword>
<feature type="transmembrane region" description="Helical" evidence="10">
    <location>
        <begin position="60"/>
        <end position="80"/>
    </location>
</feature>
<feature type="transmembrane region" description="Helical" evidence="10">
    <location>
        <begin position="92"/>
        <end position="115"/>
    </location>
</feature>
<dbReference type="SUPFAM" id="SSF47384">
    <property type="entry name" value="Homodimeric domain of signal transducing histidine kinase"/>
    <property type="match status" value="1"/>
</dbReference>
<keyword evidence="6 12" id="KW-0418">Kinase</keyword>
<comment type="caution">
    <text evidence="12">The sequence shown here is derived from an EMBL/GenBank/DDBJ whole genome shotgun (WGS) entry which is preliminary data.</text>
</comment>
<evidence type="ECO:0000313" key="12">
    <source>
        <dbReference type="EMBL" id="RYC68662.1"/>
    </source>
</evidence>